<feature type="region of interest" description="Disordered" evidence="1">
    <location>
        <begin position="1"/>
        <end position="43"/>
    </location>
</feature>
<dbReference type="GO" id="GO:0071500">
    <property type="term" value="P:cellular response to nitrosative stress"/>
    <property type="evidence" value="ECO:0007669"/>
    <property type="project" value="TreeGrafter"/>
</dbReference>
<dbReference type="EMBL" id="MCGN01000002">
    <property type="protein sequence ID" value="ORZ01648.1"/>
    <property type="molecule type" value="Genomic_DNA"/>
</dbReference>
<dbReference type="PROSITE" id="PS01033">
    <property type="entry name" value="GLOBIN"/>
    <property type="match status" value="1"/>
</dbReference>
<dbReference type="PANTHER" id="PTHR43396:SF6">
    <property type="entry name" value="ABL201WP"/>
    <property type="match status" value="1"/>
</dbReference>
<evidence type="ECO:0000313" key="4">
    <source>
        <dbReference type="Proteomes" id="UP000242180"/>
    </source>
</evidence>
<dbReference type="PANTHER" id="PTHR43396">
    <property type="entry name" value="FLAVOHEMOPROTEIN"/>
    <property type="match status" value="1"/>
</dbReference>
<dbReference type="InterPro" id="IPR009050">
    <property type="entry name" value="Globin-like_sf"/>
</dbReference>
<proteinExistence type="predicted"/>
<organism evidence="3 4">
    <name type="scientific">Syncephalastrum racemosum</name>
    <name type="common">Filamentous fungus</name>
    <dbReference type="NCBI Taxonomy" id="13706"/>
    <lineage>
        <taxon>Eukaryota</taxon>
        <taxon>Fungi</taxon>
        <taxon>Fungi incertae sedis</taxon>
        <taxon>Mucoromycota</taxon>
        <taxon>Mucoromycotina</taxon>
        <taxon>Mucoromycetes</taxon>
        <taxon>Mucorales</taxon>
        <taxon>Syncephalastraceae</taxon>
        <taxon>Syncephalastrum</taxon>
    </lineage>
</organism>
<name>A0A1X2HQJ6_SYNRA</name>
<feature type="domain" description="Globin" evidence="2">
    <location>
        <begin position="38"/>
        <end position="213"/>
    </location>
</feature>
<dbReference type="Gene3D" id="1.10.490.10">
    <property type="entry name" value="Globins"/>
    <property type="match status" value="1"/>
</dbReference>
<accession>A0A1X2HQJ6</accession>
<dbReference type="SUPFAM" id="SSF46458">
    <property type="entry name" value="Globin-like"/>
    <property type="match status" value="1"/>
</dbReference>
<dbReference type="AlphaFoldDB" id="A0A1X2HQJ6"/>
<evidence type="ECO:0000256" key="1">
    <source>
        <dbReference type="SAM" id="MobiDB-lite"/>
    </source>
</evidence>
<dbReference type="OrthoDB" id="436496at2759"/>
<dbReference type="InterPro" id="IPR012292">
    <property type="entry name" value="Globin/Proto"/>
</dbReference>
<dbReference type="GO" id="GO:0071949">
    <property type="term" value="F:FAD binding"/>
    <property type="evidence" value="ECO:0007669"/>
    <property type="project" value="TreeGrafter"/>
</dbReference>
<dbReference type="Proteomes" id="UP000242180">
    <property type="component" value="Unassembled WGS sequence"/>
</dbReference>
<gene>
    <name evidence="3" type="ORF">BCR43DRAFT_487265</name>
</gene>
<keyword evidence="4" id="KW-1185">Reference proteome</keyword>
<feature type="compositionally biased region" description="Low complexity" evidence="1">
    <location>
        <begin position="1"/>
        <end position="15"/>
    </location>
</feature>
<dbReference type="InterPro" id="IPR000971">
    <property type="entry name" value="Globin"/>
</dbReference>
<dbReference type="GO" id="GO:0019825">
    <property type="term" value="F:oxygen binding"/>
    <property type="evidence" value="ECO:0007669"/>
    <property type="project" value="InterPro"/>
</dbReference>
<dbReference type="STRING" id="13706.A0A1X2HQJ6"/>
<dbReference type="InParanoid" id="A0A1X2HQJ6"/>
<evidence type="ECO:0000259" key="2">
    <source>
        <dbReference type="PROSITE" id="PS01033"/>
    </source>
</evidence>
<dbReference type="OMA" id="KFFNRFP"/>
<dbReference type="GO" id="GO:0008941">
    <property type="term" value="F:nitric oxide dioxygenase NAD(P)H activity"/>
    <property type="evidence" value="ECO:0007669"/>
    <property type="project" value="TreeGrafter"/>
</dbReference>
<dbReference type="GO" id="GO:0020037">
    <property type="term" value="F:heme binding"/>
    <property type="evidence" value="ECO:0007669"/>
    <property type="project" value="InterPro"/>
</dbReference>
<dbReference type="GO" id="GO:0046210">
    <property type="term" value="P:nitric oxide catabolic process"/>
    <property type="evidence" value="ECO:0007669"/>
    <property type="project" value="TreeGrafter"/>
</dbReference>
<evidence type="ECO:0000313" key="3">
    <source>
        <dbReference type="EMBL" id="ORZ01648.1"/>
    </source>
</evidence>
<comment type="caution">
    <text evidence="3">The sequence shown here is derived from an EMBL/GenBank/DDBJ whole genome shotgun (WGS) entry which is preliminary data.</text>
</comment>
<reference evidence="3 4" key="1">
    <citation type="submission" date="2016-07" db="EMBL/GenBank/DDBJ databases">
        <title>Pervasive Adenine N6-methylation of Active Genes in Fungi.</title>
        <authorList>
            <consortium name="DOE Joint Genome Institute"/>
            <person name="Mondo S.J."/>
            <person name="Dannebaum R.O."/>
            <person name="Kuo R.C."/>
            <person name="Labutti K."/>
            <person name="Haridas S."/>
            <person name="Kuo A."/>
            <person name="Salamov A."/>
            <person name="Ahrendt S.R."/>
            <person name="Lipzen A."/>
            <person name="Sullivan W."/>
            <person name="Andreopoulos W.B."/>
            <person name="Clum A."/>
            <person name="Lindquist E."/>
            <person name="Daum C."/>
            <person name="Ramamoorthy G.K."/>
            <person name="Gryganskyi A."/>
            <person name="Culley D."/>
            <person name="Magnuson J.K."/>
            <person name="James T.Y."/>
            <person name="O'Malley M.A."/>
            <person name="Stajich J.E."/>
            <person name="Spatafora J.W."/>
            <person name="Visel A."/>
            <person name="Grigoriev I.V."/>
        </authorList>
    </citation>
    <scope>NUCLEOTIDE SEQUENCE [LARGE SCALE GENOMIC DNA]</scope>
    <source>
        <strain evidence="3 4">NRRL 2496</strain>
    </source>
</reference>
<protein>
    <recommendedName>
        <fullName evidence="2">Globin domain-containing protein</fullName>
    </recommendedName>
</protein>
<sequence>MLSGSSPENNSSSNSRKSRDNNKKVVHNKSGDDDGVTPPTQTELDLVRTSWERVSQIRRAEDDIAISPSHAFGLAFYDALFEANPELRTLFSNIFQQARALTGMISYIARAPALSADKQSNKRVPTIRELNQLRREGQAEEESADPEWLVDKLRELGARHYFYSVKPEQLAYVGPAFVTALQVRLGDEYEPRLGDAWLSAHAYAAHHMRVGLESQLAWQTSTASHQRRHKANCILQ</sequence>